<organism evidence="1 2">
    <name type="scientific">Oryza sativa subsp. japonica</name>
    <name type="common">Rice</name>
    <dbReference type="NCBI Taxonomy" id="39947"/>
    <lineage>
        <taxon>Eukaryota</taxon>
        <taxon>Viridiplantae</taxon>
        <taxon>Streptophyta</taxon>
        <taxon>Embryophyta</taxon>
        <taxon>Tracheophyta</taxon>
        <taxon>Spermatophyta</taxon>
        <taxon>Magnoliopsida</taxon>
        <taxon>Liliopsida</taxon>
        <taxon>Poales</taxon>
        <taxon>Poaceae</taxon>
        <taxon>BOP clade</taxon>
        <taxon>Oryzoideae</taxon>
        <taxon>Oryzeae</taxon>
        <taxon>Oryzinae</taxon>
        <taxon>Oryza</taxon>
        <taxon>Oryza sativa</taxon>
    </lineage>
</organism>
<dbReference type="OMA" id="CESCCIG"/>
<evidence type="ECO:0000313" key="2">
    <source>
        <dbReference type="Proteomes" id="UP000000763"/>
    </source>
</evidence>
<reference evidence="2" key="2">
    <citation type="journal article" date="2008" name="Nucleic Acids Res.">
        <title>The rice annotation project database (RAP-DB): 2008 update.</title>
        <authorList>
            <consortium name="The rice annotation project (RAP)"/>
        </authorList>
    </citation>
    <scope>GENOME REANNOTATION</scope>
    <source>
        <strain evidence="2">cv. Nipponbare</strain>
    </source>
</reference>
<evidence type="ECO:0000313" key="1">
    <source>
        <dbReference type="EMBL" id="BAH90897.1"/>
    </source>
</evidence>
<protein>
    <submittedName>
        <fullName evidence="1">Os01g0137350 protein</fullName>
    </submittedName>
</protein>
<reference evidence="1 2" key="1">
    <citation type="journal article" date="2005" name="Nature">
        <title>The map-based sequence of the rice genome.</title>
        <authorList>
            <consortium name="International rice genome sequencing project (IRGSP)"/>
            <person name="Matsumoto T."/>
            <person name="Wu J."/>
            <person name="Kanamori H."/>
            <person name="Katayose Y."/>
            <person name="Fujisawa M."/>
            <person name="Namiki N."/>
            <person name="Mizuno H."/>
            <person name="Yamamoto K."/>
            <person name="Antonio B.A."/>
            <person name="Baba T."/>
            <person name="Sakata K."/>
            <person name="Nagamura Y."/>
            <person name="Aoki H."/>
            <person name="Arikawa K."/>
            <person name="Arita K."/>
            <person name="Bito T."/>
            <person name="Chiden Y."/>
            <person name="Fujitsuka N."/>
            <person name="Fukunaka R."/>
            <person name="Hamada M."/>
            <person name="Harada C."/>
            <person name="Hayashi A."/>
            <person name="Hijishita S."/>
            <person name="Honda M."/>
            <person name="Hosokawa S."/>
            <person name="Ichikawa Y."/>
            <person name="Idonuma A."/>
            <person name="Iijima M."/>
            <person name="Ikeda M."/>
            <person name="Ikeno M."/>
            <person name="Ito K."/>
            <person name="Ito S."/>
            <person name="Ito T."/>
            <person name="Ito Y."/>
            <person name="Ito Y."/>
            <person name="Iwabuchi A."/>
            <person name="Kamiya K."/>
            <person name="Karasawa W."/>
            <person name="Kurita K."/>
            <person name="Katagiri S."/>
            <person name="Kikuta A."/>
            <person name="Kobayashi H."/>
            <person name="Kobayashi N."/>
            <person name="Machita K."/>
            <person name="Maehara T."/>
            <person name="Masukawa M."/>
            <person name="Mizubayashi T."/>
            <person name="Mukai Y."/>
            <person name="Nagasaki H."/>
            <person name="Nagata Y."/>
            <person name="Naito S."/>
            <person name="Nakashima M."/>
            <person name="Nakama Y."/>
            <person name="Nakamichi Y."/>
            <person name="Nakamura M."/>
            <person name="Meguro A."/>
            <person name="Negishi M."/>
            <person name="Ohta I."/>
            <person name="Ohta T."/>
            <person name="Okamoto M."/>
            <person name="Ono N."/>
            <person name="Saji S."/>
            <person name="Sakaguchi M."/>
            <person name="Sakai K."/>
            <person name="Shibata M."/>
            <person name="Shimokawa T."/>
            <person name="Song J."/>
            <person name="Takazaki Y."/>
            <person name="Terasawa K."/>
            <person name="Tsugane M."/>
            <person name="Tsuji K."/>
            <person name="Ueda S."/>
            <person name="Waki K."/>
            <person name="Yamagata H."/>
            <person name="Yamamoto M."/>
            <person name="Yamamoto S."/>
            <person name="Yamane H."/>
            <person name="Yoshiki S."/>
            <person name="Yoshihara R."/>
            <person name="Yukawa K."/>
            <person name="Zhong H."/>
            <person name="Yano M."/>
            <person name="Yuan Q."/>
            <person name="Ouyang S."/>
            <person name="Liu J."/>
            <person name="Jones K.M."/>
            <person name="Gansberger K."/>
            <person name="Moffat K."/>
            <person name="Hill J."/>
            <person name="Bera J."/>
            <person name="Fadrosh D."/>
            <person name="Jin S."/>
            <person name="Johri S."/>
            <person name="Kim M."/>
            <person name="Overton L."/>
            <person name="Reardon M."/>
            <person name="Tsitrin T."/>
            <person name="Vuong H."/>
            <person name="Weaver B."/>
            <person name="Ciecko A."/>
            <person name="Tallon L."/>
            <person name="Jackson J."/>
            <person name="Pai G."/>
            <person name="Aken S.V."/>
            <person name="Utterback T."/>
            <person name="Reidmuller S."/>
            <person name="Feldblyum T."/>
            <person name="Hsiao J."/>
            <person name="Zismann V."/>
            <person name="Iobst S."/>
            <person name="de Vazeille A.R."/>
            <person name="Buell C.R."/>
            <person name="Ying K."/>
            <person name="Li Y."/>
            <person name="Lu T."/>
            <person name="Huang Y."/>
            <person name="Zhao Q."/>
            <person name="Feng Q."/>
            <person name="Zhang L."/>
            <person name="Zhu J."/>
            <person name="Weng Q."/>
            <person name="Mu J."/>
            <person name="Lu Y."/>
            <person name="Fan D."/>
            <person name="Liu Y."/>
            <person name="Guan J."/>
            <person name="Zhang Y."/>
            <person name="Yu S."/>
            <person name="Liu X."/>
            <person name="Zhang Y."/>
            <person name="Hong G."/>
            <person name="Han B."/>
            <person name="Choisne N."/>
            <person name="Demange N."/>
            <person name="Orjeda G."/>
            <person name="Samain S."/>
            <person name="Cattolico L."/>
            <person name="Pelletier E."/>
            <person name="Couloux A."/>
            <person name="Segurens B."/>
            <person name="Wincker P."/>
            <person name="D'Hont A."/>
            <person name="Scarpelli C."/>
            <person name="Weissenbach J."/>
            <person name="Salanoubat M."/>
            <person name="Quetier F."/>
            <person name="Yu Y."/>
            <person name="Kim H.R."/>
            <person name="Rambo T."/>
            <person name="Currie J."/>
            <person name="Collura K."/>
            <person name="Luo M."/>
            <person name="Yang T."/>
            <person name="Ammiraju J.S.S."/>
            <person name="Engler F."/>
            <person name="Soderlund C."/>
            <person name="Wing R.A."/>
            <person name="Palmer L.E."/>
            <person name="de la Bastide M."/>
            <person name="Spiegel L."/>
            <person name="Nascimento L."/>
            <person name="Zutavern T."/>
            <person name="O'Shaughnessy A."/>
            <person name="Dike S."/>
            <person name="Dedhia N."/>
            <person name="Preston R."/>
            <person name="Balija V."/>
            <person name="McCombie W.R."/>
            <person name="Chow T."/>
            <person name="Chen H."/>
            <person name="Chung M."/>
            <person name="Chen C."/>
            <person name="Shaw J."/>
            <person name="Wu H."/>
            <person name="Hsiao K."/>
            <person name="Chao Y."/>
            <person name="Chu M."/>
            <person name="Cheng C."/>
            <person name="Hour A."/>
            <person name="Lee P."/>
            <person name="Lin S."/>
            <person name="Lin Y."/>
            <person name="Liou J."/>
            <person name="Liu S."/>
            <person name="Hsing Y."/>
            <person name="Raghuvanshi S."/>
            <person name="Mohanty A."/>
            <person name="Bharti A.K."/>
            <person name="Gaur A."/>
            <person name="Gupta V."/>
            <person name="Kumar D."/>
            <person name="Ravi V."/>
            <person name="Vij S."/>
            <person name="Kapur A."/>
            <person name="Khurana P."/>
            <person name="Khurana P."/>
            <person name="Khurana J.P."/>
            <person name="Tyagi A.K."/>
            <person name="Gaikwad K."/>
            <person name="Singh A."/>
            <person name="Dalal V."/>
            <person name="Srivastava S."/>
            <person name="Dixit A."/>
            <person name="Pal A.K."/>
            <person name="Ghazi I.A."/>
            <person name="Yadav M."/>
            <person name="Pandit A."/>
            <person name="Bhargava A."/>
            <person name="Sureshbabu K."/>
            <person name="Batra K."/>
            <person name="Sharma T.R."/>
            <person name="Mohapatra T."/>
            <person name="Singh N.K."/>
            <person name="Messing J."/>
            <person name="Nelson A.B."/>
            <person name="Fuks G."/>
            <person name="Kavchok S."/>
            <person name="Keizer G."/>
            <person name="Linton E."/>
            <person name="Llaca V."/>
            <person name="Song R."/>
            <person name="Tanyolac B."/>
            <person name="Young S."/>
            <person name="Ho-Il K."/>
            <person name="Hahn J.H."/>
            <person name="Sangsakoo G."/>
            <person name="Vanavichit A."/>
            <person name="de Mattos Luiz.A.T."/>
            <person name="Zimmer P.D."/>
            <person name="Malone G."/>
            <person name="Dellagostin O."/>
            <person name="de Oliveira A.C."/>
            <person name="Bevan M."/>
            <person name="Bancroft I."/>
            <person name="Minx P."/>
            <person name="Cordum H."/>
            <person name="Wilson R."/>
            <person name="Cheng Z."/>
            <person name="Jin W."/>
            <person name="Jiang J."/>
            <person name="Leong S.A."/>
            <person name="Iwama H."/>
            <person name="Gojobori T."/>
            <person name="Itoh T."/>
            <person name="Niimura Y."/>
            <person name="Fujii Y."/>
            <person name="Habara T."/>
            <person name="Sakai H."/>
            <person name="Sato Y."/>
            <person name="Wilson G."/>
            <person name="Kumar K."/>
            <person name="McCouch S."/>
            <person name="Juretic N."/>
            <person name="Hoen D."/>
            <person name="Wright S."/>
            <person name="Bruskiewich R."/>
            <person name="Bureau T."/>
            <person name="Miyao A."/>
            <person name="Hirochika H."/>
            <person name="Nishikawa T."/>
            <person name="Kadowaki K."/>
            <person name="Sugiura M."/>
            <person name="Burr B."/>
            <person name="Sasaki T."/>
        </authorList>
    </citation>
    <scope>NUCLEOTIDE SEQUENCE [LARGE SCALE GENOMIC DNA]</scope>
    <source>
        <strain evidence="2">cv. Nipponbare</strain>
    </source>
</reference>
<dbReference type="AlphaFoldDB" id="A0A0P0UY18"/>
<accession>A0A0P0UY18</accession>
<proteinExistence type="predicted"/>
<dbReference type="Proteomes" id="UP000000763">
    <property type="component" value="Chromosome 1"/>
</dbReference>
<dbReference type="Gramene" id="Os01t0137300-01">
    <property type="protein sequence ID" value="Os01t0137300-01"/>
    <property type="gene ID" value="Os01g0137300"/>
</dbReference>
<gene>
    <name evidence="1" type="ordered locus">Os01g0137350</name>
</gene>
<sequence>MMLSLLPPNTCIFLELGIRTILLISECYFHFCCESCCIGDSTIFAPFYAISAHKHMERAGLQLLVSKLRKKREVIFFFKIISRIIDINILIFF</sequence>
<dbReference type="EMBL" id="AP008207">
    <property type="protein sequence ID" value="BAH90897.1"/>
    <property type="molecule type" value="Genomic_DNA"/>
</dbReference>
<name>A0A0P0UY18_ORYSJ</name>
<dbReference type="KEGG" id="dosa:Os01g0137350"/>